<name>A0ACB8RDM0_9AGAM</name>
<reference evidence="1" key="2">
    <citation type="journal article" date="2022" name="New Phytol.">
        <title>Evolutionary transition to the ectomycorrhizal habit in the genomes of a hyperdiverse lineage of mushroom-forming fungi.</title>
        <authorList>
            <person name="Looney B."/>
            <person name="Miyauchi S."/>
            <person name="Morin E."/>
            <person name="Drula E."/>
            <person name="Courty P.E."/>
            <person name="Kohler A."/>
            <person name="Kuo A."/>
            <person name="LaButti K."/>
            <person name="Pangilinan J."/>
            <person name="Lipzen A."/>
            <person name="Riley R."/>
            <person name="Andreopoulos W."/>
            <person name="He G."/>
            <person name="Johnson J."/>
            <person name="Nolan M."/>
            <person name="Tritt A."/>
            <person name="Barry K.W."/>
            <person name="Grigoriev I.V."/>
            <person name="Nagy L.G."/>
            <person name="Hibbett D."/>
            <person name="Henrissat B."/>
            <person name="Matheny P.B."/>
            <person name="Labbe J."/>
            <person name="Martin F.M."/>
        </authorList>
    </citation>
    <scope>NUCLEOTIDE SEQUENCE</scope>
    <source>
        <strain evidence="1">FP105234-sp</strain>
    </source>
</reference>
<evidence type="ECO:0000313" key="1">
    <source>
        <dbReference type="EMBL" id="KAI0042095.1"/>
    </source>
</evidence>
<sequence>MTLSRYCVEELLRVCHKDWWKRVEESPNHGRRLLPDDSLLDPPRRAAVGLCNALHVTKTYRLLMAHRMERDDLQVHDACGWLAVAPVLVETARVPLGERRRVVAGGRRATGKYDGRRPWQLHRNRRALEFEYYQW</sequence>
<proteinExistence type="predicted"/>
<dbReference type="EMBL" id="MU276084">
    <property type="protein sequence ID" value="KAI0042095.1"/>
    <property type="molecule type" value="Genomic_DNA"/>
</dbReference>
<dbReference type="Proteomes" id="UP000814033">
    <property type="component" value="Unassembled WGS sequence"/>
</dbReference>
<accession>A0ACB8RDM0</accession>
<keyword evidence="2" id="KW-1185">Reference proteome</keyword>
<reference evidence="1" key="1">
    <citation type="submission" date="2021-02" db="EMBL/GenBank/DDBJ databases">
        <authorList>
            <consortium name="DOE Joint Genome Institute"/>
            <person name="Ahrendt S."/>
            <person name="Looney B.P."/>
            <person name="Miyauchi S."/>
            <person name="Morin E."/>
            <person name="Drula E."/>
            <person name="Courty P.E."/>
            <person name="Chicoki N."/>
            <person name="Fauchery L."/>
            <person name="Kohler A."/>
            <person name="Kuo A."/>
            <person name="Labutti K."/>
            <person name="Pangilinan J."/>
            <person name="Lipzen A."/>
            <person name="Riley R."/>
            <person name="Andreopoulos W."/>
            <person name="He G."/>
            <person name="Johnson J."/>
            <person name="Barry K.W."/>
            <person name="Grigoriev I.V."/>
            <person name="Nagy L."/>
            <person name="Hibbett D."/>
            <person name="Henrissat B."/>
            <person name="Matheny P.B."/>
            <person name="Labbe J."/>
            <person name="Martin F."/>
        </authorList>
    </citation>
    <scope>NUCLEOTIDE SEQUENCE</scope>
    <source>
        <strain evidence="1">FP105234-sp</strain>
    </source>
</reference>
<gene>
    <name evidence="1" type="ORF">FA95DRAFT_615202</name>
</gene>
<comment type="caution">
    <text evidence="1">The sequence shown here is derived from an EMBL/GenBank/DDBJ whole genome shotgun (WGS) entry which is preliminary data.</text>
</comment>
<protein>
    <submittedName>
        <fullName evidence="1">Uncharacterized protein</fullName>
    </submittedName>
</protein>
<evidence type="ECO:0000313" key="2">
    <source>
        <dbReference type="Proteomes" id="UP000814033"/>
    </source>
</evidence>
<organism evidence="1 2">
    <name type="scientific">Auriscalpium vulgare</name>
    <dbReference type="NCBI Taxonomy" id="40419"/>
    <lineage>
        <taxon>Eukaryota</taxon>
        <taxon>Fungi</taxon>
        <taxon>Dikarya</taxon>
        <taxon>Basidiomycota</taxon>
        <taxon>Agaricomycotina</taxon>
        <taxon>Agaricomycetes</taxon>
        <taxon>Russulales</taxon>
        <taxon>Auriscalpiaceae</taxon>
        <taxon>Auriscalpium</taxon>
    </lineage>
</organism>